<dbReference type="InterPro" id="IPR050951">
    <property type="entry name" value="Retrovirus_Pol_polyprotein"/>
</dbReference>
<dbReference type="GeneTree" id="ENSGT00940000169923"/>
<keyword evidence="5" id="KW-0378">Hydrolase</keyword>
<dbReference type="SUPFAM" id="SSF56672">
    <property type="entry name" value="DNA/RNA polymerases"/>
    <property type="match status" value="1"/>
</dbReference>
<dbReference type="CDD" id="cd09274">
    <property type="entry name" value="RNase_HI_RT_Ty3"/>
    <property type="match status" value="1"/>
</dbReference>
<feature type="domain" description="Integrase catalytic" evidence="9">
    <location>
        <begin position="262"/>
        <end position="424"/>
    </location>
</feature>
<evidence type="ECO:0000313" key="10">
    <source>
        <dbReference type="Ensembl" id="ENSOKIP00005015658.1"/>
    </source>
</evidence>
<keyword evidence="3" id="KW-0540">Nuclease</keyword>
<keyword evidence="2" id="KW-0548">Nucleotidyltransferase</keyword>
<organism evidence="10 11">
    <name type="scientific">Oncorhynchus kisutch</name>
    <name type="common">Coho salmon</name>
    <name type="synonym">Salmo kisutch</name>
    <dbReference type="NCBI Taxonomy" id="8019"/>
    <lineage>
        <taxon>Eukaryota</taxon>
        <taxon>Metazoa</taxon>
        <taxon>Chordata</taxon>
        <taxon>Craniata</taxon>
        <taxon>Vertebrata</taxon>
        <taxon>Euteleostomi</taxon>
        <taxon>Actinopterygii</taxon>
        <taxon>Neopterygii</taxon>
        <taxon>Teleostei</taxon>
        <taxon>Protacanthopterygii</taxon>
        <taxon>Salmoniformes</taxon>
        <taxon>Salmonidae</taxon>
        <taxon>Salmoninae</taxon>
        <taxon>Oncorhynchus</taxon>
    </lineage>
</organism>
<keyword evidence="1" id="KW-0808">Transferase</keyword>
<dbReference type="Proteomes" id="UP000694557">
    <property type="component" value="Unassembled WGS sequence"/>
</dbReference>
<accession>A0A8C7D503</accession>
<dbReference type="Pfam" id="PF17921">
    <property type="entry name" value="Integrase_H2C2"/>
    <property type="match status" value="1"/>
</dbReference>
<dbReference type="GO" id="GO:0003676">
    <property type="term" value="F:nucleic acid binding"/>
    <property type="evidence" value="ECO:0007669"/>
    <property type="project" value="InterPro"/>
</dbReference>
<evidence type="ECO:0000256" key="2">
    <source>
        <dbReference type="ARBA" id="ARBA00022695"/>
    </source>
</evidence>
<dbReference type="PROSITE" id="PS50994">
    <property type="entry name" value="INTEGRASE"/>
    <property type="match status" value="1"/>
</dbReference>
<dbReference type="PANTHER" id="PTHR37984:SF9">
    <property type="entry name" value="INTEGRASE CATALYTIC DOMAIN-CONTAINING PROTEIN"/>
    <property type="match status" value="1"/>
</dbReference>
<evidence type="ECO:0000256" key="4">
    <source>
        <dbReference type="ARBA" id="ARBA00022759"/>
    </source>
</evidence>
<keyword evidence="6" id="KW-0695">RNA-directed DNA polymerase</keyword>
<keyword evidence="11" id="KW-1185">Reference proteome</keyword>
<feature type="region of interest" description="Disordered" evidence="8">
    <location>
        <begin position="413"/>
        <end position="444"/>
    </location>
</feature>
<dbReference type="InterPro" id="IPR036397">
    <property type="entry name" value="RNaseH_sf"/>
</dbReference>
<evidence type="ECO:0000256" key="6">
    <source>
        <dbReference type="ARBA" id="ARBA00022918"/>
    </source>
</evidence>
<name>A0A8C7D503_ONCKI</name>
<dbReference type="PANTHER" id="PTHR37984">
    <property type="entry name" value="PROTEIN CBG26694"/>
    <property type="match status" value="1"/>
</dbReference>
<dbReference type="InterPro" id="IPR001584">
    <property type="entry name" value="Integrase_cat-core"/>
</dbReference>
<dbReference type="InterPro" id="IPR012337">
    <property type="entry name" value="RNaseH-like_sf"/>
</dbReference>
<sequence>MQDNMEWRPIAYISRSLSDTEQRYAQVEKEVLAMTWACERLSQYLIGLQFTAETDHKPLMALLGTKALDDLPPRVLRFRLKLLRFTYKMVYVPGKALITADAFSRAPIKRPLSEEEPCLEGEVQVSINAIRDRLPASQTKLQQIAKEQQRDHICQQIVQQCKKGWPRQEELPQLLKPYWVHQHDFHCNGDLLMKGQRIVIPETLQPKMLDRVHDGPMGITKCRLRAQQSMWWLGLSTQIAKLVAQCEVCTKCQPCHPEPMMATELPKRPWQKVGAEMFYWKNDTYLLVVDYYSRYIEIAKTPITISAGVTNGLKSIFPRQGVAEVLVTDNAPQFSASSFSAFPAEYDFIHVTSSPYHTQSNGEAERAVKAVKGLLKKNRDPYRALLAYRVTPLHHGPSPAELLMGRRLRSPLPVSPAQLKPRWPNRKAFAERDKRLKQTQTGDF</sequence>
<dbReference type="Gene3D" id="1.10.340.70">
    <property type="match status" value="1"/>
</dbReference>
<evidence type="ECO:0000259" key="9">
    <source>
        <dbReference type="PROSITE" id="PS50994"/>
    </source>
</evidence>
<proteinExistence type="predicted"/>
<dbReference type="Gene3D" id="3.30.420.10">
    <property type="entry name" value="Ribonuclease H-like superfamily/Ribonuclease H"/>
    <property type="match status" value="1"/>
</dbReference>
<dbReference type="Pfam" id="PF17917">
    <property type="entry name" value="RT_RNaseH"/>
    <property type="match status" value="1"/>
</dbReference>
<dbReference type="GO" id="GO:0015074">
    <property type="term" value="P:DNA integration"/>
    <property type="evidence" value="ECO:0007669"/>
    <property type="project" value="InterPro"/>
</dbReference>
<dbReference type="FunFam" id="3.30.420.10:FF:000063">
    <property type="entry name" value="Retrovirus-related Pol polyprotein from transposon 297-like Protein"/>
    <property type="match status" value="1"/>
</dbReference>
<dbReference type="InterPro" id="IPR041588">
    <property type="entry name" value="Integrase_H2C2"/>
</dbReference>
<evidence type="ECO:0000313" key="11">
    <source>
        <dbReference type="Proteomes" id="UP000694557"/>
    </source>
</evidence>
<dbReference type="Ensembl" id="ENSOKIT00005016642.1">
    <property type="protein sequence ID" value="ENSOKIP00005015658.1"/>
    <property type="gene ID" value="ENSOKIG00005006989.1"/>
</dbReference>
<dbReference type="InterPro" id="IPR043502">
    <property type="entry name" value="DNA/RNA_pol_sf"/>
</dbReference>
<reference evidence="10" key="2">
    <citation type="submission" date="2025-09" db="UniProtKB">
        <authorList>
            <consortium name="Ensembl"/>
        </authorList>
    </citation>
    <scope>IDENTIFICATION</scope>
</reference>
<evidence type="ECO:0000256" key="1">
    <source>
        <dbReference type="ARBA" id="ARBA00022679"/>
    </source>
</evidence>
<protein>
    <recommendedName>
        <fullName evidence="7">Gypsy retrotransposon integrase-like protein 1</fullName>
    </recommendedName>
</protein>
<dbReference type="AlphaFoldDB" id="A0A8C7D503"/>
<evidence type="ECO:0000256" key="7">
    <source>
        <dbReference type="ARBA" id="ARBA00039658"/>
    </source>
</evidence>
<dbReference type="GO" id="GO:0016787">
    <property type="term" value="F:hydrolase activity"/>
    <property type="evidence" value="ECO:0007669"/>
    <property type="project" value="UniProtKB-KW"/>
</dbReference>
<dbReference type="GO" id="GO:0003964">
    <property type="term" value="F:RNA-directed DNA polymerase activity"/>
    <property type="evidence" value="ECO:0007669"/>
    <property type="project" value="UniProtKB-KW"/>
</dbReference>
<keyword evidence="4" id="KW-0255">Endonuclease</keyword>
<evidence type="ECO:0000256" key="5">
    <source>
        <dbReference type="ARBA" id="ARBA00022801"/>
    </source>
</evidence>
<dbReference type="SUPFAM" id="SSF53098">
    <property type="entry name" value="Ribonuclease H-like"/>
    <property type="match status" value="1"/>
</dbReference>
<evidence type="ECO:0000256" key="3">
    <source>
        <dbReference type="ARBA" id="ARBA00022722"/>
    </source>
</evidence>
<reference evidence="10" key="1">
    <citation type="submission" date="2025-08" db="UniProtKB">
        <authorList>
            <consortium name="Ensembl"/>
        </authorList>
    </citation>
    <scope>IDENTIFICATION</scope>
</reference>
<dbReference type="InterPro" id="IPR041373">
    <property type="entry name" value="RT_RNaseH"/>
</dbReference>
<evidence type="ECO:0000256" key="8">
    <source>
        <dbReference type="SAM" id="MobiDB-lite"/>
    </source>
</evidence>
<dbReference type="GO" id="GO:0004519">
    <property type="term" value="F:endonuclease activity"/>
    <property type="evidence" value="ECO:0007669"/>
    <property type="project" value="UniProtKB-KW"/>
</dbReference>